<evidence type="ECO:0000313" key="2">
    <source>
        <dbReference type="EMBL" id="KAF4957159.1"/>
    </source>
</evidence>
<reference evidence="2" key="1">
    <citation type="journal article" date="2020" name="BMC Genomics">
        <title>Correction to: Identification and distribution of gene clusters required for synthesis of sphingolipid metabolism inhibitors in diverse species of the filamentous fungus Fusarium.</title>
        <authorList>
            <person name="Kim H.S."/>
            <person name="Lohmar J.M."/>
            <person name="Busman M."/>
            <person name="Brown D.W."/>
            <person name="Naumann T.A."/>
            <person name="Divon H.H."/>
            <person name="Lysoe E."/>
            <person name="Uhlig S."/>
            <person name="Proctor R.H."/>
        </authorList>
    </citation>
    <scope>NUCLEOTIDE SEQUENCE</scope>
    <source>
        <strain evidence="2">NRRL 20472</strain>
    </source>
</reference>
<dbReference type="EMBL" id="JABEXW010000734">
    <property type="protein sequence ID" value="KAF4957159.1"/>
    <property type="molecule type" value="Genomic_DNA"/>
</dbReference>
<feature type="compositionally biased region" description="Low complexity" evidence="1">
    <location>
        <begin position="119"/>
        <end position="130"/>
    </location>
</feature>
<keyword evidence="3" id="KW-1185">Reference proteome</keyword>
<dbReference type="AlphaFoldDB" id="A0A8H4TG00"/>
<protein>
    <submittedName>
        <fullName evidence="2">Uncharacterized protein</fullName>
    </submittedName>
</protein>
<sequence>MSPDKLPSLRPHSGTACEGHADRRTAEYPSIKLVLEQNTDKIHSHKAAWAFYHNEHKKEIDLLASSLEELRLLKGILSHEHQEITKFLASLLDEIDMIPFISFPLMAFKAMRYAPLPSSSTSGTSESLSPHTPNTTHEWQ</sequence>
<dbReference type="OrthoDB" id="10451316at2759"/>
<proteinExistence type="predicted"/>
<comment type="caution">
    <text evidence="2">The sequence shown here is derived from an EMBL/GenBank/DDBJ whole genome shotgun (WGS) entry which is preliminary data.</text>
</comment>
<name>A0A8H4TG00_9HYPO</name>
<organism evidence="2 3">
    <name type="scientific">Fusarium sarcochroum</name>
    <dbReference type="NCBI Taxonomy" id="1208366"/>
    <lineage>
        <taxon>Eukaryota</taxon>
        <taxon>Fungi</taxon>
        <taxon>Dikarya</taxon>
        <taxon>Ascomycota</taxon>
        <taxon>Pezizomycotina</taxon>
        <taxon>Sordariomycetes</taxon>
        <taxon>Hypocreomycetidae</taxon>
        <taxon>Hypocreales</taxon>
        <taxon>Nectriaceae</taxon>
        <taxon>Fusarium</taxon>
        <taxon>Fusarium lateritium species complex</taxon>
    </lineage>
</organism>
<feature type="compositionally biased region" description="Polar residues" evidence="1">
    <location>
        <begin position="131"/>
        <end position="140"/>
    </location>
</feature>
<feature type="region of interest" description="Disordered" evidence="1">
    <location>
        <begin position="1"/>
        <end position="22"/>
    </location>
</feature>
<evidence type="ECO:0000313" key="3">
    <source>
        <dbReference type="Proteomes" id="UP000622797"/>
    </source>
</evidence>
<feature type="region of interest" description="Disordered" evidence="1">
    <location>
        <begin position="119"/>
        <end position="140"/>
    </location>
</feature>
<evidence type="ECO:0000256" key="1">
    <source>
        <dbReference type="SAM" id="MobiDB-lite"/>
    </source>
</evidence>
<reference evidence="2" key="2">
    <citation type="submission" date="2020-05" db="EMBL/GenBank/DDBJ databases">
        <authorList>
            <person name="Kim H.-S."/>
            <person name="Proctor R.H."/>
            <person name="Brown D.W."/>
        </authorList>
    </citation>
    <scope>NUCLEOTIDE SEQUENCE</scope>
    <source>
        <strain evidence="2">NRRL 20472</strain>
    </source>
</reference>
<accession>A0A8H4TG00</accession>
<dbReference type="Proteomes" id="UP000622797">
    <property type="component" value="Unassembled WGS sequence"/>
</dbReference>
<gene>
    <name evidence="2" type="ORF">FSARC_11368</name>
</gene>